<reference evidence="1 2" key="1">
    <citation type="submission" date="2023-07" db="EMBL/GenBank/DDBJ databases">
        <title>Functional and genomic diversity of the sorghum phyllosphere microbiome.</title>
        <authorList>
            <person name="Shade A."/>
        </authorList>
    </citation>
    <scope>NUCLEOTIDE SEQUENCE [LARGE SCALE GENOMIC DNA]</scope>
    <source>
        <strain evidence="1 2">SORGH_AS_0892</strain>
    </source>
</reference>
<comment type="caution">
    <text evidence="1">The sequence shown here is derived from an EMBL/GenBank/DDBJ whole genome shotgun (WGS) entry which is preliminary data.</text>
</comment>
<dbReference type="Proteomes" id="UP001244640">
    <property type="component" value="Unassembled WGS sequence"/>
</dbReference>
<protein>
    <submittedName>
        <fullName evidence="1">Uncharacterized protein</fullName>
    </submittedName>
</protein>
<proteinExistence type="predicted"/>
<name>A0ABU0UAW3_9SPHI</name>
<gene>
    <name evidence="1" type="ORF">QE382_003987</name>
</gene>
<accession>A0ABU0UAW3</accession>
<evidence type="ECO:0000313" key="1">
    <source>
        <dbReference type="EMBL" id="MDQ1152003.1"/>
    </source>
</evidence>
<evidence type="ECO:0000313" key="2">
    <source>
        <dbReference type="Proteomes" id="UP001244640"/>
    </source>
</evidence>
<dbReference type="EMBL" id="JAUTBA010000001">
    <property type="protein sequence ID" value="MDQ1152003.1"/>
    <property type="molecule type" value="Genomic_DNA"/>
</dbReference>
<keyword evidence="2" id="KW-1185">Reference proteome</keyword>
<sequence length="53" mass="6227">MKTLCKKAHLKTLADNILAFNEYKHVKISRLRANKIRTKKNVHYIPSGFNLLF</sequence>
<organism evidence="1 2">
    <name type="scientific">Sphingobacterium zeae</name>
    <dbReference type="NCBI Taxonomy" id="1776859"/>
    <lineage>
        <taxon>Bacteria</taxon>
        <taxon>Pseudomonadati</taxon>
        <taxon>Bacteroidota</taxon>
        <taxon>Sphingobacteriia</taxon>
        <taxon>Sphingobacteriales</taxon>
        <taxon>Sphingobacteriaceae</taxon>
        <taxon>Sphingobacterium</taxon>
    </lineage>
</organism>